<keyword evidence="3" id="KW-1185">Reference proteome</keyword>
<dbReference type="AlphaFoldDB" id="A0A1I4N0E6"/>
<evidence type="ECO:0000313" key="3">
    <source>
        <dbReference type="Proteomes" id="UP000183287"/>
    </source>
</evidence>
<reference evidence="3" key="1">
    <citation type="submission" date="2016-10" db="EMBL/GenBank/DDBJ databases">
        <authorList>
            <person name="Varghese N."/>
            <person name="Submissions S."/>
        </authorList>
    </citation>
    <scope>NUCLEOTIDE SEQUENCE [LARGE SCALE GENOMIC DNA]</scope>
    <source>
        <strain evidence="3">Nm44</strain>
    </source>
</reference>
<dbReference type="Proteomes" id="UP000183287">
    <property type="component" value="Unassembled WGS sequence"/>
</dbReference>
<proteinExistence type="predicted"/>
<evidence type="ECO:0000256" key="1">
    <source>
        <dbReference type="SAM" id="Phobius"/>
    </source>
</evidence>
<gene>
    <name evidence="2" type="ORF">SAMN05421863_101285</name>
</gene>
<protein>
    <submittedName>
        <fullName evidence="2">Uncharacterized protein</fullName>
    </submittedName>
</protein>
<accession>A0A1I4N0E6</accession>
<name>A0A1I4N0E6_9PROT</name>
<feature type="transmembrane region" description="Helical" evidence="1">
    <location>
        <begin position="12"/>
        <end position="41"/>
    </location>
</feature>
<keyword evidence="1" id="KW-0472">Membrane</keyword>
<keyword evidence="1" id="KW-1133">Transmembrane helix</keyword>
<evidence type="ECO:0000313" key="2">
    <source>
        <dbReference type="EMBL" id="SFM08787.1"/>
    </source>
</evidence>
<organism evidence="2 3">
    <name type="scientific">Nitrosomonas communis</name>
    <dbReference type="NCBI Taxonomy" id="44574"/>
    <lineage>
        <taxon>Bacteria</taxon>
        <taxon>Pseudomonadati</taxon>
        <taxon>Pseudomonadota</taxon>
        <taxon>Betaproteobacteria</taxon>
        <taxon>Nitrosomonadales</taxon>
        <taxon>Nitrosomonadaceae</taxon>
        <taxon>Nitrosomonas</taxon>
    </lineage>
</organism>
<keyword evidence="1" id="KW-0812">Transmembrane</keyword>
<sequence length="63" mass="7054">MGLWMIGLEFAVLIRLLVGIPVFVLYLGIILGLPLATFAAVMQFQEWSSVINLHKQYLDTVCS</sequence>
<dbReference type="EMBL" id="FOUB01000012">
    <property type="protein sequence ID" value="SFM08787.1"/>
    <property type="molecule type" value="Genomic_DNA"/>
</dbReference>